<gene>
    <name evidence="6" type="ORF">COCHEDRAFT_1103284</name>
</gene>
<proteinExistence type="inferred from homology"/>
<dbReference type="GO" id="GO:0006412">
    <property type="term" value="P:translation"/>
    <property type="evidence" value="ECO:0007669"/>
    <property type="project" value="InterPro"/>
</dbReference>
<dbReference type="HOGENOM" id="CLU_1839853_0_0_1"/>
<dbReference type="GO" id="GO:0003735">
    <property type="term" value="F:structural constituent of ribosome"/>
    <property type="evidence" value="ECO:0007669"/>
    <property type="project" value="InterPro"/>
</dbReference>
<dbReference type="OrthoDB" id="10250488at2759"/>
<dbReference type="InterPro" id="IPR038464">
    <property type="entry name" value="Ribosomal_eL38_sf"/>
</dbReference>
<dbReference type="PANTHER" id="PTHR10965">
    <property type="entry name" value="60S RIBOSOMAL PROTEIN L38"/>
    <property type="match status" value="1"/>
</dbReference>
<evidence type="ECO:0000256" key="2">
    <source>
        <dbReference type="ARBA" id="ARBA00022980"/>
    </source>
</evidence>
<reference evidence="7" key="2">
    <citation type="journal article" date="2013" name="PLoS Genet.">
        <title>Comparative genome structure, secondary metabolite, and effector coding capacity across Cochliobolus pathogens.</title>
        <authorList>
            <person name="Condon B.J."/>
            <person name="Leng Y."/>
            <person name="Wu D."/>
            <person name="Bushley K.E."/>
            <person name="Ohm R.A."/>
            <person name="Otillar R."/>
            <person name="Martin J."/>
            <person name="Schackwitz W."/>
            <person name="Grimwood J."/>
            <person name="MohdZainudin N."/>
            <person name="Xue C."/>
            <person name="Wang R."/>
            <person name="Manning V.A."/>
            <person name="Dhillon B."/>
            <person name="Tu Z.J."/>
            <person name="Steffenson B.J."/>
            <person name="Salamov A."/>
            <person name="Sun H."/>
            <person name="Lowry S."/>
            <person name="LaButti K."/>
            <person name="Han J."/>
            <person name="Copeland A."/>
            <person name="Lindquist E."/>
            <person name="Barry K."/>
            <person name="Schmutz J."/>
            <person name="Baker S.E."/>
            <person name="Ciuffetti L.M."/>
            <person name="Grigoriev I.V."/>
            <person name="Zhong S."/>
            <person name="Turgeon B.G."/>
        </authorList>
    </citation>
    <scope>NUCLEOTIDE SEQUENCE [LARGE SCALE GENOMIC DNA]</scope>
    <source>
        <strain evidence="7">C5 / ATCC 48332 / race O</strain>
    </source>
</reference>
<evidence type="ECO:0000256" key="1">
    <source>
        <dbReference type="ARBA" id="ARBA00007803"/>
    </source>
</evidence>
<dbReference type="OMA" id="HITVKMP"/>
<reference evidence="6 7" key="1">
    <citation type="journal article" date="2012" name="PLoS Pathog.">
        <title>Diverse lifestyles and strategies of plant pathogenesis encoded in the genomes of eighteen Dothideomycetes fungi.</title>
        <authorList>
            <person name="Ohm R.A."/>
            <person name="Feau N."/>
            <person name="Henrissat B."/>
            <person name="Schoch C.L."/>
            <person name="Horwitz B.A."/>
            <person name="Barry K.W."/>
            <person name="Condon B.J."/>
            <person name="Copeland A.C."/>
            <person name="Dhillon B."/>
            <person name="Glaser F."/>
            <person name="Hesse C.N."/>
            <person name="Kosti I."/>
            <person name="LaButti K."/>
            <person name="Lindquist E.A."/>
            <person name="Lucas S."/>
            <person name="Salamov A.A."/>
            <person name="Bradshaw R.E."/>
            <person name="Ciuffetti L."/>
            <person name="Hamelin R.C."/>
            <person name="Kema G.H.J."/>
            <person name="Lawrence C."/>
            <person name="Scott J.A."/>
            <person name="Spatafora J.W."/>
            <person name="Turgeon B.G."/>
            <person name="de Wit P.J.G.M."/>
            <person name="Zhong S."/>
            <person name="Goodwin S.B."/>
            <person name="Grigoriev I.V."/>
        </authorList>
    </citation>
    <scope>NUCLEOTIDE SEQUENCE [LARGE SCALE GENOMIC DNA]</scope>
    <source>
        <strain evidence="7">C5 / ATCC 48332 / race O</strain>
    </source>
</reference>
<comment type="similarity">
    <text evidence="1 4">Belongs to the eukaryotic ribosomal protein eL38 family.</text>
</comment>
<sequence>RHTRRHPTKPNAATLATSPLVARASKRISLHNNQRNLLGRPPELHDPNPTTRRHITVKMPSEVSDIKQFIEICRRKDAKSACIKKNKKVNNIKFKVRCSTNLYTLVLKDTDKAEKLKQSLPPGLTISDVGKKNPKGKRTA</sequence>
<evidence type="ECO:0000256" key="4">
    <source>
        <dbReference type="RuleBase" id="RU003445"/>
    </source>
</evidence>
<dbReference type="AlphaFoldDB" id="M2T0A8"/>
<keyword evidence="2 4" id="KW-0689">Ribosomal protein</keyword>
<accession>M2T0A8</accession>
<evidence type="ECO:0000313" key="7">
    <source>
        <dbReference type="Proteomes" id="UP000016936"/>
    </source>
</evidence>
<feature type="region of interest" description="Disordered" evidence="5">
    <location>
        <begin position="117"/>
        <end position="140"/>
    </location>
</feature>
<evidence type="ECO:0008006" key="8">
    <source>
        <dbReference type="Google" id="ProtNLM"/>
    </source>
</evidence>
<dbReference type="GO" id="GO:0022625">
    <property type="term" value="C:cytosolic large ribosomal subunit"/>
    <property type="evidence" value="ECO:0007669"/>
    <property type="project" value="TreeGrafter"/>
</dbReference>
<dbReference type="STRING" id="701091.M2T0A8"/>
<dbReference type="FunFam" id="3.30.720.90:FF:000001">
    <property type="entry name" value="60S ribosomal protein L38"/>
    <property type="match status" value="1"/>
</dbReference>
<evidence type="ECO:0000256" key="5">
    <source>
        <dbReference type="SAM" id="MobiDB-lite"/>
    </source>
</evidence>
<dbReference type="GO" id="GO:0022618">
    <property type="term" value="P:protein-RNA complex assembly"/>
    <property type="evidence" value="ECO:0007669"/>
    <property type="project" value="TreeGrafter"/>
</dbReference>
<keyword evidence="7" id="KW-1185">Reference proteome</keyword>
<name>M2T0A8_COCH5</name>
<evidence type="ECO:0000256" key="3">
    <source>
        <dbReference type="ARBA" id="ARBA00023274"/>
    </source>
</evidence>
<dbReference type="eggNOG" id="KOG3499">
    <property type="taxonomic scope" value="Eukaryota"/>
</dbReference>
<dbReference type="InterPro" id="IPR002675">
    <property type="entry name" value="Ribosomal_eL38"/>
</dbReference>
<dbReference type="EMBL" id="KB445577">
    <property type="protein sequence ID" value="EMD91045.1"/>
    <property type="molecule type" value="Genomic_DNA"/>
</dbReference>
<evidence type="ECO:0000313" key="6">
    <source>
        <dbReference type="EMBL" id="EMD91045.1"/>
    </source>
</evidence>
<keyword evidence="3 4" id="KW-0687">Ribonucleoprotein</keyword>
<dbReference type="Gene3D" id="3.30.720.90">
    <property type="match status" value="1"/>
</dbReference>
<dbReference type="Pfam" id="PF01781">
    <property type="entry name" value="Ribosomal_L38e"/>
    <property type="match status" value="1"/>
</dbReference>
<dbReference type="PANTHER" id="PTHR10965:SF0">
    <property type="entry name" value="LARGE RIBOSOMAL SUBUNIT PROTEIN EL38"/>
    <property type="match status" value="1"/>
</dbReference>
<organism evidence="6 7">
    <name type="scientific">Cochliobolus heterostrophus (strain C5 / ATCC 48332 / race O)</name>
    <name type="common">Southern corn leaf blight fungus</name>
    <name type="synonym">Bipolaris maydis</name>
    <dbReference type="NCBI Taxonomy" id="701091"/>
    <lineage>
        <taxon>Eukaryota</taxon>
        <taxon>Fungi</taxon>
        <taxon>Dikarya</taxon>
        <taxon>Ascomycota</taxon>
        <taxon>Pezizomycotina</taxon>
        <taxon>Dothideomycetes</taxon>
        <taxon>Pleosporomycetidae</taxon>
        <taxon>Pleosporales</taxon>
        <taxon>Pleosporineae</taxon>
        <taxon>Pleosporaceae</taxon>
        <taxon>Bipolaris</taxon>
    </lineage>
</organism>
<dbReference type="Proteomes" id="UP000016936">
    <property type="component" value="Unassembled WGS sequence"/>
</dbReference>
<protein>
    <recommendedName>
        <fullName evidence="8">Ribosomal protein L38e</fullName>
    </recommendedName>
</protein>
<feature type="non-terminal residue" evidence="6">
    <location>
        <position position="1"/>
    </location>
</feature>